<dbReference type="NCBIfam" id="TIGR01044">
    <property type="entry name" value="rplV_bact"/>
    <property type="match status" value="1"/>
</dbReference>
<keyword evidence="5" id="KW-0687">Ribonucleoprotein</keyword>
<dbReference type="GO" id="GO:0003735">
    <property type="term" value="F:structural constituent of ribosome"/>
    <property type="evidence" value="ECO:0007669"/>
    <property type="project" value="InterPro"/>
</dbReference>
<evidence type="ECO:0000256" key="1">
    <source>
        <dbReference type="ARBA" id="ARBA00009451"/>
    </source>
</evidence>
<keyword evidence="2" id="KW-0699">rRNA-binding</keyword>
<dbReference type="Pfam" id="PF00237">
    <property type="entry name" value="Ribosomal_L22"/>
    <property type="match status" value="1"/>
</dbReference>
<dbReference type="Gene3D" id="3.90.470.10">
    <property type="entry name" value="Ribosomal protein L22/L17"/>
    <property type="match status" value="1"/>
</dbReference>
<dbReference type="GO" id="GO:0022625">
    <property type="term" value="C:cytosolic large ribosomal subunit"/>
    <property type="evidence" value="ECO:0007669"/>
    <property type="project" value="TreeGrafter"/>
</dbReference>
<evidence type="ECO:0000256" key="2">
    <source>
        <dbReference type="ARBA" id="ARBA00022730"/>
    </source>
</evidence>
<dbReference type="PANTHER" id="PTHR13501:SF8">
    <property type="entry name" value="LARGE RIBOSOMAL SUBUNIT PROTEIN UL22M"/>
    <property type="match status" value="1"/>
</dbReference>
<dbReference type="EMBL" id="UOGK01000521">
    <property type="protein sequence ID" value="VAX41288.1"/>
    <property type="molecule type" value="Genomic_DNA"/>
</dbReference>
<dbReference type="GO" id="GO:0006412">
    <property type="term" value="P:translation"/>
    <property type="evidence" value="ECO:0007669"/>
    <property type="project" value="InterPro"/>
</dbReference>
<dbReference type="CDD" id="cd00336">
    <property type="entry name" value="Ribosomal_L22"/>
    <property type="match status" value="1"/>
</dbReference>
<dbReference type="AlphaFoldDB" id="A0A3B1DYE9"/>
<keyword evidence="3" id="KW-0694">RNA-binding</keyword>
<evidence type="ECO:0008006" key="7">
    <source>
        <dbReference type="Google" id="ProtNLM"/>
    </source>
</evidence>
<evidence type="ECO:0000256" key="4">
    <source>
        <dbReference type="ARBA" id="ARBA00022980"/>
    </source>
</evidence>
<dbReference type="InterPro" id="IPR036394">
    <property type="entry name" value="Ribosomal_uL22_sf"/>
</dbReference>
<dbReference type="InterPro" id="IPR001063">
    <property type="entry name" value="Ribosomal_uL22"/>
</dbReference>
<dbReference type="InterPro" id="IPR005727">
    <property type="entry name" value="Ribosomal_uL22_bac/chlpt-type"/>
</dbReference>
<dbReference type="SUPFAM" id="SSF54843">
    <property type="entry name" value="Ribosomal protein L22"/>
    <property type="match status" value="1"/>
</dbReference>
<gene>
    <name evidence="6" type="ORF">MNBD_PLANCTO03-2362</name>
</gene>
<organism evidence="6">
    <name type="scientific">hydrothermal vent metagenome</name>
    <dbReference type="NCBI Taxonomy" id="652676"/>
    <lineage>
        <taxon>unclassified sequences</taxon>
        <taxon>metagenomes</taxon>
        <taxon>ecological metagenomes</taxon>
    </lineage>
</organism>
<protein>
    <recommendedName>
        <fullName evidence="7">LSU ribosomal protein L22p (L17e)</fullName>
    </recommendedName>
</protein>
<name>A0A3B1DYE9_9ZZZZ</name>
<dbReference type="HAMAP" id="MF_01331_B">
    <property type="entry name" value="Ribosomal_uL22_B"/>
    <property type="match status" value="1"/>
</dbReference>
<sequence length="181" mass="19912">MRIRGEKLKRLSEQTGIGVEELVSSVERTGLEGDRAITAVKNWMAGRDHPRCKARDIASMAQTLGCEVRELATFTSEIKFHRGSGRKARLIVDMIRGKQADEALTILSFAPQRAAVNVKKALAAAVADAELADADVGELFVAKATVDGAKPLKRFRPKDRGRAHQILKRQSHITVSVQERD</sequence>
<dbReference type="InterPro" id="IPR047867">
    <property type="entry name" value="Ribosomal_uL22_bac/org-type"/>
</dbReference>
<comment type="similarity">
    <text evidence="1">Belongs to the universal ribosomal protein uL22 family.</text>
</comment>
<accession>A0A3B1DYE9</accession>
<dbReference type="GO" id="GO:0019843">
    <property type="term" value="F:rRNA binding"/>
    <property type="evidence" value="ECO:0007669"/>
    <property type="project" value="UniProtKB-KW"/>
</dbReference>
<proteinExistence type="inferred from homology"/>
<dbReference type="PANTHER" id="PTHR13501">
    <property type="entry name" value="CHLOROPLAST 50S RIBOSOMAL PROTEIN L22-RELATED"/>
    <property type="match status" value="1"/>
</dbReference>
<evidence type="ECO:0000256" key="5">
    <source>
        <dbReference type="ARBA" id="ARBA00023274"/>
    </source>
</evidence>
<reference evidence="6" key="1">
    <citation type="submission" date="2018-06" db="EMBL/GenBank/DDBJ databases">
        <authorList>
            <person name="Zhirakovskaya E."/>
        </authorList>
    </citation>
    <scope>NUCLEOTIDE SEQUENCE</scope>
</reference>
<keyword evidence="4" id="KW-0689">Ribosomal protein</keyword>
<evidence type="ECO:0000256" key="3">
    <source>
        <dbReference type="ARBA" id="ARBA00022884"/>
    </source>
</evidence>
<evidence type="ECO:0000313" key="6">
    <source>
        <dbReference type="EMBL" id="VAX41288.1"/>
    </source>
</evidence>